<comment type="subcellular location">
    <subcellularLocation>
        <location evidence="1">Cell membrane</location>
        <topology evidence="1">Multi-pass membrane protein</topology>
    </subcellularLocation>
</comment>
<evidence type="ECO:0000256" key="5">
    <source>
        <dbReference type="ARBA" id="ARBA00022989"/>
    </source>
</evidence>
<evidence type="ECO:0000313" key="10">
    <source>
        <dbReference type="Proteomes" id="UP001139485"/>
    </source>
</evidence>
<gene>
    <name evidence="9" type="ORF">M8330_08560</name>
</gene>
<dbReference type="PANTHER" id="PTHR42920:SF5">
    <property type="entry name" value="EAMA DOMAIN-CONTAINING PROTEIN"/>
    <property type="match status" value="1"/>
</dbReference>
<dbReference type="GO" id="GO:0005886">
    <property type="term" value="C:plasma membrane"/>
    <property type="evidence" value="ECO:0007669"/>
    <property type="project" value="UniProtKB-SubCell"/>
</dbReference>
<dbReference type="SUPFAM" id="SSF103481">
    <property type="entry name" value="Multidrug resistance efflux transporter EmrE"/>
    <property type="match status" value="2"/>
</dbReference>
<comment type="similarity">
    <text evidence="2">Belongs to the EamA transporter family.</text>
</comment>
<keyword evidence="5 7" id="KW-1133">Transmembrane helix</keyword>
<keyword evidence="4 7" id="KW-0812">Transmembrane</keyword>
<feature type="transmembrane region" description="Helical" evidence="7">
    <location>
        <begin position="6"/>
        <end position="31"/>
    </location>
</feature>
<evidence type="ECO:0000256" key="2">
    <source>
        <dbReference type="ARBA" id="ARBA00007362"/>
    </source>
</evidence>
<keyword evidence="10" id="KW-1185">Reference proteome</keyword>
<feature type="transmembrane region" description="Helical" evidence="7">
    <location>
        <begin position="160"/>
        <end position="178"/>
    </location>
</feature>
<sequence>MSSPPRSSAGLVQVCLAGVLWGTGGLTVTLVRERAPMNVVTASAWRLALAALVLLVAVVAVRQGGQLLRLLRERPGAVALVGLSTTLYQTLYFAAVVLAGVSVATVISLGLAPVLLTVVEAVRHRRPPDRWAVGTVTVALVGLLLVSATGHGAAATEGGARVLGVLLALAAGAAYAFATDRAGLLAGAAAPLPLTTATTGIGAVVLVPVALLTPGPHLTGDPGALALLVYLGVFTMALSYALLYAGLRTTTGSAAVVATLLEPVTAAVAAALLLGERLGPAGWAGTVLVLLAVAGLARVEPRAQPVAPPPGGDREVTAK</sequence>
<feature type="transmembrane region" description="Helical" evidence="7">
    <location>
        <begin position="281"/>
        <end position="299"/>
    </location>
</feature>
<accession>A0A9X2IEI9</accession>
<keyword evidence="6 7" id="KW-0472">Membrane</keyword>
<dbReference type="InterPro" id="IPR000620">
    <property type="entry name" value="EamA_dom"/>
</dbReference>
<organism evidence="9 10">
    <name type="scientific">Nocardioides bruguierae</name>
    <dbReference type="NCBI Taxonomy" id="2945102"/>
    <lineage>
        <taxon>Bacteria</taxon>
        <taxon>Bacillati</taxon>
        <taxon>Actinomycetota</taxon>
        <taxon>Actinomycetes</taxon>
        <taxon>Propionibacteriales</taxon>
        <taxon>Nocardioidaceae</taxon>
        <taxon>Nocardioides</taxon>
    </lineage>
</organism>
<evidence type="ECO:0000313" key="9">
    <source>
        <dbReference type="EMBL" id="MCM0620347.1"/>
    </source>
</evidence>
<evidence type="ECO:0000256" key="3">
    <source>
        <dbReference type="ARBA" id="ARBA00022475"/>
    </source>
</evidence>
<keyword evidence="3" id="KW-1003">Cell membrane</keyword>
<evidence type="ECO:0000259" key="8">
    <source>
        <dbReference type="Pfam" id="PF00892"/>
    </source>
</evidence>
<name>A0A9X2IEI9_9ACTN</name>
<dbReference type="Gene3D" id="1.10.3730.20">
    <property type="match status" value="1"/>
</dbReference>
<proteinExistence type="inferred from homology"/>
<dbReference type="Pfam" id="PF00892">
    <property type="entry name" value="EamA"/>
    <property type="match status" value="2"/>
</dbReference>
<feature type="transmembrane region" description="Helical" evidence="7">
    <location>
        <begin position="190"/>
        <end position="212"/>
    </location>
</feature>
<reference evidence="9" key="1">
    <citation type="submission" date="2022-05" db="EMBL/GenBank/DDBJ databases">
        <authorList>
            <person name="Tuo L."/>
        </authorList>
    </citation>
    <scope>NUCLEOTIDE SEQUENCE</scope>
    <source>
        <strain evidence="9">BSK12Z-4</strain>
    </source>
</reference>
<evidence type="ECO:0000256" key="7">
    <source>
        <dbReference type="SAM" id="Phobius"/>
    </source>
</evidence>
<feature type="transmembrane region" description="Helical" evidence="7">
    <location>
        <begin position="91"/>
        <end position="119"/>
    </location>
</feature>
<feature type="transmembrane region" description="Helical" evidence="7">
    <location>
        <begin position="131"/>
        <end position="154"/>
    </location>
</feature>
<feature type="transmembrane region" description="Helical" evidence="7">
    <location>
        <begin position="224"/>
        <end position="247"/>
    </location>
</feature>
<dbReference type="RefSeq" id="WP_250827000.1">
    <property type="nucleotide sequence ID" value="NZ_JAMOIL010000009.1"/>
</dbReference>
<dbReference type="PANTHER" id="PTHR42920">
    <property type="entry name" value="OS03G0707200 PROTEIN-RELATED"/>
    <property type="match status" value="1"/>
</dbReference>
<dbReference type="Proteomes" id="UP001139485">
    <property type="component" value="Unassembled WGS sequence"/>
</dbReference>
<dbReference type="InterPro" id="IPR051258">
    <property type="entry name" value="Diverse_Substrate_Transporter"/>
</dbReference>
<feature type="domain" description="EamA" evidence="8">
    <location>
        <begin position="163"/>
        <end position="296"/>
    </location>
</feature>
<dbReference type="AlphaFoldDB" id="A0A9X2IEI9"/>
<protein>
    <submittedName>
        <fullName evidence="9">DMT family transporter</fullName>
    </submittedName>
</protein>
<evidence type="ECO:0000256" key="4">
    <source>
        <dbReference type="ARBA" id="ARBA00022692"/>
    </source>
</evidence>
<evidence type="ECO:0000256" key="1">
    <source>
        <dbReference type="ARBA" id="ARBA00004651"/>
    </source>
</evidence>
<feature type="transmembrane region" description="Helical" evidence="7">
    <location>
        <begin position="43"/>
        <end position="61"/>
    </location>
</feature>
<comment type="caution">
    <text evidence="9">The sequence shown here is derived from an EMBL/GenBank/DDBJ whole genome shotgun (WGS) entry which is preliminary data.</text>
</comment>
<evidence type="ECO:0000256" key="6">
    <source>
        <dbReference type="ARBA" id="ARBA00023136"/>
    </source>
</evidence>
<dbReference type="InterPro" id="IPR037185">
    <property type="entry name" value="EmrE-like"/>
</dbReference>
<dbReference type="EMBL" id="JAMOIL010000009">
    <property type="protein sequence ID" value="MCM0620347.1"/>
    <property type="molecule type" value="Genomic_DNA"/>
</dbReference>
<feature type="domain" description="EamA" evidence="8">
    <location>
        <begin position="10"/>
        <end position="147"/>
    </location>
</feature>
<feature type="transmembrane region" description="Helical" evidence="7">
    <location>
        <begin position="254"/>
        <end position="275"/>
    </location>
</feature>